<comment type="subcellular location">
    <subcellularLocation>
        <location evidence="1 10">Cell membrane</location>
        <topology evidence="1 10">Multi-pass membrane protein</topology>
    </subcellularLocation>
</comment>
<comment type="function">
    <text evidence="9 10">Fluoride-specific ion channel. Important for reducing fluoride concentration in the cell, thus reducing its toxicity.</text>
</comment>
<gene>
    <name evidence="10" type="primary">fluC</name>
    <name evidence="10" type="synonym">crcB</name>
    <name evidence="11" type="ORF">SAMN06296028_111117</name>
</gene>
<reference evidence="12" key="1">
    <citation type="submission" date="2017-04" db="EMBL/GenBank/DDBJ databases">
        <authorList>
            <person name="Varghese N."/>
            <person name="Submissions S."/>
        </authorList>
    </citation>
    <scope>NUCLEOTIDE SEQUENCE [LARGE SCALE GENOMIC DNA]</scope>
    <source>
        <strain evidence="12">NIO-1021</strain>
    </source>
</reference>
<feature type="binding site" evidence="10">
    <location>
        <position position="84"/>
    </location>
    <ligand>
        <name>Na(+)</name>
        <dbReference type="ChEBI" id="CHEBI:29101"/>
        <note>structural</note>
    </ligand>
</feature>
<keyword evidence="10" id="KW-0915">Sodium</keyword>
<keyword evidence="2 10" id="KW-1003">Cell membrane</keyword>
<keyword evidence="10" id="KW-0813">Transport</keyword>
<protein>
    <recommendedName>
        <fullName evidence="10">Fluoride-specific ion channel FluC</fullName>
    </recommendedName>
</protein>
<evidence type="ECO:0000313" key="12">
    <source>
        <dbReference type="Proteomes" id="UP000192929"/>
    </source>
</evidence>
<keyword evidence="10" id="KW-0479">Metal-binding</keyword>
<dbReference type="PANTHER" id="PTHR28259">
    <property type="entry name" value="FLUORIDE EXPORT PROTEIN 1-RELATED"/>
    <property type="match status" value="1"/>
</dbReference>
<evidence type="ECO:0000256" key="6">
    <source>
        <dbReference type="ARBA" id="ARBA00023303"/>
    </source>
</evidence>
<evidence type="ECO:0000313" key="11">
    <source>
        <dbReference type="EMBL" id="SMF15153.1"/>
    </source>
</evidence>
<evidence type="ECO:0000256" key="7">
    <source>
        <dbReference type="ARBA" id="ARBA00035120"/>
    </source>
</evidence>
<evidence type="ECO:0000256" key="10">
    <source>
        <dbReference type="HAMAP-Rule" id="MF_00454"/>
    </source>
</evidence>
<proteinExistence type="inferred from homology"/>
<dbReference type="Proteomes" id="UP000192929">
    <property type="component" value="Unassembled WGS sequence"/>
</dbReference>
<dbReference type="GO" id="GO:0005886">
    <property type="term" value="C:plasma membrane"/>
    <property type="evidence" value="ECO:0007669"/>
    <property type="project" value="UniProtKB-SubCell"/>
</dbReference>
<feature type="transmembrane region" description="Helical" evidence="10">
    <location>
        <begin position="38"/>
        <end position="58"/>
    </location>
</feature>
<comment type="catalytic activity">
    <reaction evidence="8">
        <text>fluoride(in) = fluoride(out)</text>
        <dbReference type="Rhea" id="RHEA:76159"/>
        <dbReference type="ChEBI" id="CHEBI:17051"/>
    </reaction>
    <physiologicalReaction direction="left-to-right" evidence="8">
        <dbReference type="Rhea" id="RHEA:76160"/>
    </physiologicalReaction>
</comment>
<accession>A0A1X7DG92</accession>
<dbReference type="GO" id="GO:0062054">
    <property type="term" value="F:fluoride channel activity"/>
    <property type="evidence" value="ECO:0007669"/>
    <property type="project" value="UniProtKB-UniRule"/>
</dbReference>
<keyword evidence="10" id="KW-0406">Ion transport</keyword>
<keyword evidence="3 10" id="KW-0812">Transmembrane</keyword>
<dbReference type="AlphaFoldDB" id="A0A1X7DG92"/>
<keyword evidence="6 10" id="KW-0407">Ion channel</keyword>
<dbReference type="GO" id="GO:0140114">
    <property type="term" value="P:cellular detoxification of fluoride"/>
    <property type="evidence" value="ECO:0007669"/>
    <property type="project" value="UniProtKB-UniRule"/>
</dbReference>
<feature type="binding site" evidence="10">
    <location>
        <position position="81"/>
    </location>
    <ligand>
        <name>Na(+)</name>
        <dbReference type="ChEBI" id="CHEBI:29101"/>
        <note>structural</note>
    </ligand>
</feature>
<dbReference type="PANTHER" id="PTHR28259:SF1">
    <property type="entry name" value="FLUORIDE EXPORT PROTEIN 1-RELATED"/>
    <property type="match status" value="1"/>
</dbReference>
<feature type="transmembrane region" description="Helical" evidence="10">
    <location>
        <begin position="109"/>
        <end position="130"/>
    </location>
</feature>
<feature type="transmembrane region" description="Helical" evidence="10">
    <location>
        <begin position="70"/>
        <end position="89"/>
    </location>
</feature>
<evidence type="ECO:0000256" key="8">
    <source>
        <dbReference type="ARBA" id="ARBA00035585"/>
    </source>
</evidence>
<keyword evidence="4 10" id="KW-1133">Transmembrane helix</keyword>
<dbReference type="GO" id="GO:0046872">
    <property type="term" value="F:metal ion binding"/>
    <property type="evidence" value="ECO:0007669"/>
    <property type="project" value="UniProtKB-KW"/>
</dbReference>
<name>A0A1X7DG92_9MICC</name>
<evidence type="ECO:0000256" key="3">
    <source>
        <dbReference type="ARBA" id="ARBA00022692"/>
    </source>
</evidence>
<dbReference type="Pfam" id="PF02537">
    <property type="entry name" value="CRCB"/>
    <property type="match status" value="1"/>
</dbReference>
<dbReference type="EMBL" id="FXAC01000011">
    <property type="protein sequence ID" value="SMF15153.1"/>
    <property type="molecule type" value="Genomic_DNA"/>
</dbReference>
<evidence type="ECO:0000256" key="2">
    <source>
        <dbReference type="ARBA" id="ARBA00022475"/>
    </source>
</evidence>
<comment type="similarity">
    <text evidence="7 10">Belongs to the fluoride channel Fluc/FEX (TC 1.A.43) family.</text>
</comment>
<comment type="activity regulation">
    <text evidence="10">Na(+) is not transported, but it plays an essential structural role and its presence is essential for fluoride channel function.</text>
</comment>
<dbReference type="HAMAP" id="MF_00454">
    <property type="entry name" value="FluC"/>
    <property type="match status" value="1"/>
</dbReference>
<evidence type="ECO:0000256" key="5">
    <source>
        <dbReference type="ARBA" id="ARBA00023136"/>
    </source>
</evidence>
<evidence type="ECO:0000256" key="9">
    <source>
        <dbReference type="ARBA" id="ARBA00049940"/>
    </source>
</evidence>
<keyword evidence="5 10" id="KW-0472">Membrane</keyword>
<dbReference type="InterPro" id="IPR003691">
    <property type="entry name" value="FluC"/>
</dbReference>
<keyword evidence="12" id="KW-1185">Reference proteome</keyword>
<evidence type="ECO:0000256" key="1">
    <source>
        <dbReference type="ARBA" id="ARBA00004651"/>
    </source>
</evidence>
<organism evidence="11 12">
    <name type="scientific">Kocuria marina subsp. indica</name>
    <dbReference type="NCBI Taxonomy" id="1049583"/>
    <lineage>
        <taxon>Bacteria</taxon>
        <taxon>Bacillati</taxon>
        <taxon>Actinomycetota</taxon>
        <taxon>Actinomycetes</taxon>
        <taxon>Micrococcales</taxon>
        <taxon>Micrococcaceae</taxon>
        <taxon>Kocuria</taxon>
    </lineage>
</organism>
<dbReference type="RefSeq" id="WP_085107174.1">
    <property type="nucleotide sequence ID" value="NZ_FXAC01000011.1"/>
</dbReference>
<dbReference type="GeneID" id="93240795"/>
<sequence>MSGSLFKDAGLVALGGAAGSLARWWVSLVLPAGSGWSWATFAVNASGAFLLGLLLEALTRPGRERRGAHTARMLLGTGLLGGFTTYSTFALELWERVRSGASAAAFGDAVLMLVAGLAAAAAGLAVGAWLRGRRRGTPTAGAAR</sequence>
<evidence type="ECO:0000256" key="4">
    <source>
        <dbReference type="ARBA" id="ARBA00022989"/>
    </source>
</evidence>